<evidence type="ECO:0000256" key="1">
    <source>
        <dbReference type="SAM" id="MobiDB-lite"/>
    </source>
</evidence>
<organism evidence="2">
    <name type="scientific">Aureobasidium pullulans</name>
    <name type="common">Black yeast</name>
    <name type="synonym">Pullularia pullulans</name>
    <dbReference type="NCBI Taxonomy" id="5580"/>
    <lineage>
        <taxon>Eukaryota</taxon>
        <taxon>Fungi</taxon>
        <taxon>Dikarya</taxon>
        <taxon>Ascomycota</taxon>
        <taxon>Pezizomycotina</taxon>
        <taxon>Dothideomycetes</taxon>
        <taxon>Dothideomycetidae</taxon>
        <taxon>Dothideales</taxon>
        <taxon>Saccotheciaceae</taxon>
        <taxon>Aureobasidium</taxon>
    </lineage>
</organism>
<dbReference type="EMBL" id="QZAS01000027">
    <property type="protein sequence ID" value="THX05524.1"/>
    <property type="molecule type" value="Genomic_DNA"/>
</dbReference>
<gene>
    <name evidence="2" type="ORF">D6D13_07112</name>
</gene>
<feature type="region of interest" description="Disordered" evidence="1">
    <location>
        <begin position="1"/>
        <end position="33"/>
    </location>
</feature>
<sequence length="69" mass="8013">MSSHTPSQTVPTPSVTKMYAGKPQERANSSQARTVRQILGRGENWKCWRRLGSRFRLEGGRMLRLLWRL</sequence>
<evidence type="ECO:0000313" key="2">
    <source>
        <dbReference type="EMBL" id="THX05524.1"/>
    </source>
</evidence>
<feature type="compositionally biased region" description="Low complexity" evidence="1">
    <location>
        <begin position="1"/>
        <end position="16"/>
    </location>
</feature>
<name>A0A4S9CHX5_AURPU</name>
<proteinExistence type="predicted"/>
<dbReference type="AlphaFoldDB" id="A0A4S9CHX5"/>
<accession>A0A4S9CHX5</accession>
<reference evidence="2" key="1">
    <citation type="submission" date="2018-10" db="EMBL/GenBank/DDBJ databases">
        <title>Fifty Aureobasidium pullulans genomes reveal a recombining polyextremotolerant generalist.</title>
        <authorList>
            <person name="Gostincar C."/>
            <person name="Turk M."/>
            <person name="Zajc J."/>
            <person name="Gunde-Cimerman N."/>
        </authorList>
    </citation>
    <scope>NUCLEOTIDE SEQUENCE [LARGE SCALE GENOMIC DNA]</scope>
    <source>
        <strain evidence="2">EXF-10085</strain>
    </source>
</reference>
<protein>
    <submittedName>
        <fullName evidence="2">Uncharacterized protein</fullName>
    </submittedName>
</protein>
<comment type="caution">
    <text evidence="2">The sequence shown here is derived from an EMBL/GenBank/DDBJ whole genome shotgun (WGS) entry which is preliminary data.</text>
</comment>